<protein>
    <recommendedName>
        <fullName evidence="2">Antitoxin</fullName>
    </recommendedName>
</protein>
<dbReference type="AlphaFoldDB" id="A0A1X1XSC8"/>
<dbReference type="InterPro" id="IPR036165">
    <property type="entry name" value="YefM-like_sf"/>
</dbReference>
<dbReference type="KEGG" id="mlj:MLAC_27330"/>
<accession>A0A1X1XSC8</accession>
<name>A0A1X1XSC8_9MYCO</name>
<comment type="function">
    <text evidence="2">Antitoxin component of a type II toxin-antitoxin (TA) system.</text>
</comment>
<gene>
    <name evidence="3" type="primary">vapB22</name>
    <name evidence="3" type="ORF">MLAC_27330</name>
</gene>
<comment type="similarity">
    <text evidence="1 2">Belongs to the phD/YefM antitoxin family.</text>
</comment>
<sequence length="71" mass="7405">MTATEVKAKILALLDEVAAGEEIEITKHGRAIARLVAAPGSHALKGRLSGIAMTAADEDQLFTTGESWNAS</sequence>
<organism evidence="3 4">
    <name type="scientific">Mycobacterium lacus</name>
    <dbReference type="NCBI Taxonomy" id="169765"/>
    <lineage>
        <taxon>Bacteria</taxon>
        <taxon>Bacillati</taxon>
        <taxon>Actinomycetota</taxon>
        <taxon>Actinomycetes</taxon>
        <taxon>Mycobacteriales</taxon>
        <taxon>Mycobacteriaceae</taxon>
        <taxon>Mycobacterium</taxon>
    </lineage>
</organism>
<dbReference type="Proteomes" id="UP000466396">
    <property type="component" value="Chromosome"/>
</dbReference>
<reference evidence="3 4" key="1">
    <citation type="journal article" date="2019" name="Emerg. Microbes Infect.">
        <title>Comprehensive subspecies identification of 175 nontuberculous mycobacteria species based on 7547 genomic profiles.</title>
        <authorList>
            <person name="Matsumoto Y."/>
            <person name="Kinjo T."/>
            <person name="Motooka D."/>
            <person name="Nabeya D."/>
            <person name="Jung N."/>
            <person name="Uechi K."/>
            <person name="Horii T."/>
            <person name="Iida T."/>
            <person name="Fujita J."/>
            <person name="Nakamura S."/>
        </authorList>
    </citation>
    <scope>NUCLEOTIDE SEQUENCE [LARGE SCALE GENOMIC DNA]</scope>
    <source>
        <strain evidence="3 4">JCM 15657</strain>
    </source>
</reference>
<keyword evidence="4" id="KW-1185">Reference proteome</keyword>
<evidence type="ECO:0000313" key="3">
    <source>
        <dbReference type="EMBL" id="BBX97439.1"/>
    </source>
</evidence>
<dbReference type="OrthoDB" id="557859at2"/>
<dbReference type="Pfam" id="PF02604">
    <property type="entry name" value="PhdYeFM_antitox"/>
    <property type="match status" value="1"/>
</dbReference>
<dbReference type="Gene3D" id="3.40.1620.10">
    <property type="entry name" value="YefM-like domain"/>
    <property type="match status" value="1"/>
</dbReference>
<dbReference type="InterPro" id="IPR006442">
    <property type="entry name" value="Antitoxin_Phd/YefM"/>
</dbReference>
<dbReference type="STRING" id="169765.AWC15_07295"/>
<dbReference type="EMBL" id="AP022581">
    <property type="protein sequence ID" value="BBX97439.1"/>
    <property type="molecule type" value="Genomic_DNA"/>
</dbReference>
<dbReference type="RefSeq" id="WP_085162425.1">
    <property type="nucleotide sequence ID" value="NZ_AP022581.1"/>
</dbReference>
<dbReference type="SUPFAM" id="SSF143120">
    <property type="entry name" value="YefM-like"/>
    <property type="match status" value="1"/>
</dbReference>
<evidence type="ECO:0000256" key="1">
    <source>
        <dbReference type="ARBA" id="ARBA00009981"/>
    </source>
</evidence>
<evidence type="ECO:0000256" key="2">
    <source>
        <dbReference type="RuleBase" id="RU362080"/>
    </source>
</evidence>
<dbReference type="NCBIfam" id="TIGR01552">
    <property type="entry name" value="phd_fam"/>
    <property type="match status" value="1"/>
</dbReference>
<proteinExistence type="inferred from homology"/>
<evidence type="ECO:0000313" key="4">
    <source>
        <dbReference type="Proteomes" id="UP000466396"/>
    </source>
</evidence>